<reference evidence="2" key="1">
    <citation type="journal article" date="2019" name="Sci. Rep.">
        <title>Draft genome of Tanacetum cinerariifolium, the natural source of mosquito coil.</title>
        <authorList>
            <person name="Yamashiro T."/>
            <person name="Shiraishi A."/>
            <person name="Satake H."/>
            <person name="Nakayama K."/>
        </authorList>
    </citation>
    <scope>NUCLEOTIDE SEQUENCE</scope>
</reference>
<evidence type="ECO:0000313" key="2">
    <source>
        <dbReference type="EMBL" id="GFD02639.1"/>
    </source>
</evidence>
<sequence length="103" mass="11408">MPRPVPDHTVLALVGGSERHEHNAEQKEQVGPDKPVVEAVHKPEDAVVRHPVNGNNEEADKEADKFRNKPQQPLHCGGFGGVVQFGHPDFDNQQRDGDGKHRI</sequence>
<dbReference type="EMBL" id="BKCJ011199357">
    <property type="protein sequence ID" value="GFD02639.1"/>
    <property type="molecule type" value="Genomic_DNA"/>
</dbReference>
<comment type="caution">
    <text evidence="2">The sequence shown here is derived from an EMBL/GenBank/DDBJ whole genome shotgun (WGS) entry which is preliminary data.</text>
</comment>
<feature type="non-terminal residue" evidence="2">
    <location>
        <position position="103"/>
    </location>
</feature>
<evidence type="ECO:0000256" key="1">
    <source>
        <dbReference type="SAM" id="MobiDB-lite"/>
    </source>
</evidence>
<feature type="compositionally biased region" description="Basic and acidic residues" evidence="1">
    <location>
        <begin position="88"/>
        <end position="103"/>
    </location>
</feature>
<name>A0A699SZZ5_TANCI</name>
<proteinExistence type="predicted"/>
<organism evidence="2">
    <name type="scientific">Tanacetum cinerariifolium</name>
    <name type="common">Dalmatian daisy</name>
    <name type="synonym">Chrysanthemum cinerariifolium</name>
    <dbReference type="NCBI Taxonomy" id="118510"/>
    <lineage>
        <taxon>Eukaryota</taxon>
        <taxon>Viridiplantae</taxon>
        <taxon>Streptophyta</taxon>
        <taxon>Embryophyta</taxon>
        <taxon>Tracheophyta</taxon>
        <taxon>Spermatophyta</taxon>
        <taxon>Magnoliopsida</taxon>
        <taxon>eudicotyledons</taxon>
        <taxon>Gunneridae</taxon>
        <taxon>Pentapetalae</taxon>
        <taxon>asterids</taxon>
        <taxon>campanulids</taxon>
        <taxon>Asterales</taxon>
        <taxon>Asteraceae</taxon>
        <taxon>Asteroideae</taxon>
        <taxon>Anthemideae</taxon>
        <taxon>Anthemidinae</taxon>
        <taxon>Tanacetum</taxon>
    </lineage>
</organism>
<protein>
    <submittedName>
        <fullName evidence="2">Uncharacterized protein</fullName>
    </submittedName>
</protein>
<dbReference type="AlphaFoldDB" id="A0A699SZZ5"/>
<accession>A0A699SZZ5</accession>
<gene>
    <name evidence="2" type="ORF">Tci_874608</name>
</gene>
<feature type="region of interest" description="Disordered" evidence="1">
    <location>
        <begin position="50"/>
        <end position="103"/>
    </location>
</feature>